<dbReference type="AlphaFoldDB" id="A0A174KWG9"/>
<accession>A0A174KWG9</accession>
<reference evidence="1 2" key="1">
    <citation type="submission" date="2015-09" db="EMBL/GenBank/DDBJ databases">
        <authorList>
            <consortium name="Pathogen Informatics"/>
        </authorList>
    </citation>
    <scope>NUCLEOTIDE SEQUENCE [LARGE SCALE GENOMIC DNA]</scope>
    <source>
        <strain evidence="1 2">2789STDY5608854</strain>
    </source>
</reference>
<protein>
    <submittedName>
        <fullName evidence="1">Uncharacterized protein</fullName>
    </submittedName>
</protein>
<sequence length="57" mass="6581">MFTRLVSMIVTRDMEQELRVMGMASLSSRASTTRLRSGWSAARAALPRRVRKWLKAR</sequence>
<gene>
    <name evidence="1" type="ORF">ERS852411_02762</name>
</gene>
<proteinExistence type="predicted"/>
<dbReference type="EMBL" id="CYZT01000274">
    <property type="protein sequence ID" value="CUP16574.1"/>
    <property type="molecule type" value="Genomic_DNA"/>
</dbReference>
<evidence type="ECO:0000313" key="1">
    <source>
        <dbReference type="EMBL" id="CUP16574.1"/>
    </source>
</evidence>
<evidence type="ECO:0000313" key="2">
    <source>
        <dbReference type="Proteomes" id="UP000095746"/>
    </source>
</evidence>
<organism evidence="1 2">
    <name type="scientific">Flavonifractor plautii</name>
    <name type="common">Fusobacterium plautii</name>
    <dbReference type="NCBI Taxonomy" id="292800"/>
    <lineage>
        <taxon>Bacteria</taxon>
        <taxon>Bacillati</taxon>
        <taxon>Bacillota</taxon>
        <taxon>Clostridia</taxon>
        <taxon>Eubacteriales</taxon>
        <taxon>Oscillospiraceae</taxon>
        <taxon>Flavonifractor</taxon>
    </lineage>
</organism>
<name>A0A174KWG9_FLAPL</name>
<dbReference type="Proteomes" id="UP000095746">
    <property type="component" value="Unassembled WGS sequence"/>
</dbReference>